<evidence type="ECO:0000256" key="1">
    <source>
        <dbReference type="ARBA" id="ARBA00005790"/>
    </source>
</evidence>
<dbReference type="InterPro" id="IPR027417">
    <property type="entry name" value="P-loop_NTPase"/>
</dbReference>
<sequence>MSDDCVPARQAGFASVRAAGVRPRGLLLVLSSPSGAGKSSISRALMARNPDIVMSVSATTRPPRPGEVDGRDYHFIDKPRFEAMVARGEFLEHARVFDNYYGTPKPPVEAALAAGRDVLFDVDWQGTQQLAQNARDDLVSIFILPPSVEELERRLLSRGQDSAEVVARRMAKAGDEMSHFPEYQYVVVNRALDDSVAAVDTILAAERLKRHRQIGLADFVNALRGAA</sequence>
<dbReference type="PROSITE" id="PS50052">
    <property type="entry name" value="GUANYLATE_KINASE_2"/>
    <property type="match status" value="1"/>
</dbReference>
<dbReference type="InterPro" id="IPR020590">
    <property type="entry name" value="Guanylate_kinase_CS"/>
</dbReference>
<comment type="caution">
    <text evidence="8">The sequence shown here is derived from an EMBL/GenBank/DDBJ whole genome shotgun (WGS) entry which is preliminary data.</text>
</comment>
<keyword evidence="5 8" id="KW-0418">Kinase</keyword>
<accession>A0A1J5R9N4</accession>
<dbReference type="PANTHER" id="PTHR23117:SF13">
    <property type="entry name" value="GUANYLATE KINASE"/>
    <property type="match status" value="1"/>
</dbReference>
<evidence type="ECO:0000256" key="2">
    <source>
        <dbReference type="ARBA" id="ARBA00012961"/>
    </source>
</evidence>
<evidence type="ECO:0000256" key="3">
    <source>
        <dbReference type="ARBA" id="ARBA00022679"/>
    </source>
</evidence>
<protein>
    <recommendedName>
        <fullName evidence="2">guanylate kinase</fullName>
        <ecNumber evidence="2">2.7.4.8</ecNumber>
    </recommendedName>
</protein>
<dbReference type="GO" id="GO:0004385">
    <property type="term" value="F:GMP kinase activity"/>
    <property type="evidence" value="ECO:0007669"/>
    <property type="project" value="UniProtKB-EC"/>
</dbReference>
<keyword evidence="3 8" id="KW-0808">Transferase</keyword>
<dbReference type="SUPFAM" id="SSF52540">
    <property type="entry name" value="P-loop containing nucleoside triphosphate hydrolases"/>
    <property type="match status" value="1"/>
</dbReference>
<evidence type="ECO:0000313" key="8">
    <source>
        <dbReference type="EMBL" id="OIQ92768.1"/>
    </source>
</evidence>
<gene>
    <name evidence="8" type="primary">gmk_8</name>
    <name evidence="8" type="ORF">GALL_252890</name>
</gene>
<dbReference type="PROSITE" id="PS00856">
    <property type="entry name" value="GUANYLATE_KINASE_1"/>
    <property type="match status" value="1"/>
</dbReference>
<comment type="similarity">
    <text evidence="1">Belongs to the guanylate kinase family.</text>
</comment>
<feature type="domain" description="Guanylate kinase-like" evidence="7">
    <location>
        <begin position="25"/>
        <end position="204"/>
    </location>
</feature>
<dbReference type="CDD" id="cd00071">
    <property type="entry name" value="GMPK"/>
    <property type="match status" value="1"/>
</dbReference>
<dbReference type="EMBL" id="MLJW01000223">
    <property type="protein sequence ID" value="OIQ92768.1"/>
    <property type="molecule type" value="Genomic_DNA"/>
</dbReference>
<reference evidence="8" key="1">
    <citation type="submission" date="2016-10" db="EMBL/GenBank/DDBJ databases">
        <title>Sequence of Gallionella enrichment culture.</title>
        <authorList>
            <person name="Poehlein A."/>
            <person name="Muehling M."/>
            <person name="Daniel R."/>
        </authorList>
    </citation>
    <scope>NUCLEOTIDE SEQUENCE</scope>
</reference>
<evidence type="ECO:0000256" key="6">
    <source>
        <dbReference type="ARBA" id="ARBA00022840"/>
    </source>
</evidence>
<dbReference type="HAMAP" id="MF_00328">
    <property type="entry name" value="Guanylate_kinase"/>
    <property type="match status" value="1"/>
</dbReference>
<dbReference type="InterPro" id="IPR008144">
    <property type="entry name" value="Guanylate_kin-like_dom"/>
</dbReference>
<dbReference type="Gene3D" id="3.30.63.10">
    <property type="entry name" value="Guanylate Kinase phosphate binding domain"/>
    <property type="match status" value="1"/>
</dbReference>
<dbReference type="NCBIfam" id="TIGR03263">
    <property type="entry name" value="guanyl_kin"/>
    <property type="match status" value="1"/>
</dbReference>
<keyword evidence="6" id="KW-0067">ATP-binding</keyword>
<proteinExistence type="inferred from homology"/>
<dbReference type="InterPro" id="IPR008145">
    <property type="entry name" value="GK/Ca_channel_bsu"/>
</dbReference>
<dbReference type="EC" id="2.7.4.8" evidence="2"/>
<organism evidence="8">
    <name type="scientific">mine drainage metagenome</name>
    <dbReference type="NCBI Taxonomy" id="410659"/>
    <lineage>
        <taxon>unclassified sequences</taxon>
        <taxon>metagenomes</taxon>
        <taxon>ecological metagenomes</taxon>
    </lineage>
</organism>
<evidence type="ECO:0000259" key="7">
    <source>
        <dbReference type="PROSITE" id="PS50052"/>
    </source>
</evidence>
<dbReference type="Pfam" id="PF00625">
    <property type="entry name" value="Guanylate_kin"/>
    <property type="match status" value="1"/>
</dbReference>
<dbReference type="PANTHER" id="PTHR23117">
    <property type="entry name" value="GUANYLATE KINASE-RELATED"/>
    <property type="match status" value="1"/>
</dbReference>
<evidence type="ECO:0000256" key="5">
    <source>
        <dbReference type="ARBA" id="ARBA00022777"/>
    </source>
</evidence>
<dbReference type="FunFam" id="3.30.63.10:FF:000002">
    <property type="entry name" value="Guanylate kinase 1"/>
    <property type="match status" value="1"/>
</dbReference>
<name>A0A1J5R9N4_9ZZZZ</name>
<dbReference type="AlphaFoldDB" id="A0A1J5R9N4"/>
<dbReference type="SMART" id="SM00072">
    <property type="entry name" value="GuKc"/>
    <property type="match status" value="1"/>
</dbReference>
<keyword evidence="4" id="KW-0547">Nucleotide-binding</keyword>
<dbReference type="GO" id="GO:0005829">
    <property type="term" value="C:cytosol"/>
    <property type="evidence" value="ECO:0007669"/>
    <property type="project" value="TreeGrafter"/>
</dbReference>
<evidence type="ECO:0000256" key="4">
    <source>
        <dbReference type="ARBA" id="ARBA00022741"/>
    </source>
</evidence>
<dbReference type="Gene3D" id="3.40.50.300">
    <property type="entry name" value="P-loop containing nucleotide triphosphate hydrolases"/>
    <property type="match status" value="1"/>
</dbReference>
<dbReference type="InterPro" id="IPR017665">
    <property type="entry name" value="Guanylate_kinase"/>
</dbReference>
<dbReference type="GO" id="GO:0005524">
    <property type="term" value="F:ATP binding"/>
    <property type="evidence" value="ECO:0007669"/>
    <property type="project" value="UniProtKB-KW"/>
</dbReference>